<dbReference type="Gene3D" id="3.30.1490.40">
    <property type="match status" value="1"/>
</dbReference>
<evidence type="ECO:0000256" key="1">
    <source>
        <dbReference type="SAM" id="Coils"/>
    </source>
</evidence>
<protein>
    <recommendedName>
        <fullName evidence="3">GYF domain-containing protein</fullName>
    </recommendedName>
</protein>
<feature type="compositionally biased region" description="Low complexity" evidence="2">
    <location>
        <begin position="1007"/>
        <end position="1019"/>
    </location>
</feature>
<reference evidence="4" key="1">
    <citation type="submission" date="2021-12" db="EMBL/GenBank/DDBJ databases">
        <authorList>
            <person name="King R."/>
        </authorList>
    </citation>
    <scope>NUCLEOTIDE SEQUENCE</scope>
</reference>
<dbReference type="EMBL" id="OU963862">
    <property type="protein sequence ID" value="CAH0380888.1"/>
    <property type="molecule type" value="Genomic_DNA"/>
</dbReference>
<dbReference type="InterPro" id="IPR003169">
    <property type="entry name" value="GYF"/>
</dbReference>
<accession>A0A9N9ZWY6</accession>
<feature type="compositionally biased region" description="Polar residues" evidence="2">
    <location>
        <begin position="514"/>
        <end position="540"/>
    </location>
</feature>
<keyword evidence="5" id="KW-1185">Reference proteome</keyword>
<feature type="region of interest" description="Disordered" evidence="2">
    <location>
        <begin position="991"/>
        <end position="1042"/>
    </location>
</feature>
<dbReference type="SMART" id="SM00444">
    <property type="entry name" value="GYF"/>
    <property type="match status" value="1"/>
</dbReference>
<feature type="region of interest" description="Disordered" evidence="2">
    <location>
        <begin position="1520"/>
        <end position="1555"/>
    </location>
</feature>
<feature type="compositionally biased region" description="Low complexity" evidence="2">
    <location>
        <begin position="208"/>
        <end position="230"/>
    </location>
</feature>
<feature type="compositionally biased region" description="Basic and acidic residues" evidence="2">
    <location>
        <begin position="1057"/>
        <end position="1213"/>
    </location>
</feature>
<feature type="domain" description="GYF" evidence="3">
    <location>
        <begin position="653"/>
        <end position="708"/>
    </location>
</feature>
<sequence length="1579" mass="176309">MTDSMKFGPEWLRNITQDTSSSTPTMSGPKYQLAEFRYGREEMLALFDEASAAPEPLKNLSGLYVDKTQPPLALISVTDEETRMWNRGINSDAVLRANRAAGGGPLLGGVGPTTAGVNLNSSLLRGGRGGSSIDRGRGRNLRGSSFHYPPHRTNYDEYSDLMPSFVRSSRPFERTQSQGSERNWLDRNGTTERSMDRGGNGGGGGNESSGSASEWSGGLHSQHHSQLSSSPRKEFPSRSGLADSNNWRKHRGAGESSDSDGWRSTSNNNNGSMNQYDRSSGNEKWERNSWREPSDRVEREREKESDDKERGMKWERRPWENHEKRVRRMTWDSADDSLPEWATENPSETGGSFDASGAFYRDDVYSDEEEPPRGKENHLRQHDEPFSKSGQPRNRRLSSCEDEKHHYMEDSPEKSKANKQQQREDSALLSSSNKQPLEQRNDNQSVDQPSVPFHRSNSKPETVSPKKSPTVQNSSQIAYNSNSSSSPNSSQALKHSQSASNLSNPLASPSSQSVPVAQNSVPLRNATAMNSAPSMGNDLNSKPLPSMGITKSESTSKVPNPVHNTLLHNSSAPSLTCYTSLTDRYQSGNGVPSLSQVYNNKEAGDRHLPKADETFARMQEVADDIVAKLVTDDEDVPPTVQQVAAPVKMPVTNRWYYRDPQGARQGPFSSTEMAEWFKSGYFQVNLLVRRECDETYAPLGELMKLWGRVPFLADNIHPPIKSQVDPALGIPSLKAGVGAQLPLINCVKPPETGPTQYSPTMGVPQMEDEFQYQYRQLMLRQQAVAFQSVLSKLSQTERWNTLTTAQQQELIVQQMNNSDMTVLPPLHNPSFVVPPEPIQQPQPQPPPTQQTTVPPSNPLMNLLAQMGLPVSHEAPASTQMSPIPQQPPQPQSLHHHQPQPQSQSSSLDPWQQFIQKLNTNNLGGFSSPAHHLGGMTPMPQPPPPQPTLQQSLSTSLHSHSPSTNLLSGMPDDVSQTDLDPVQRLLRQLGIQHQVPPSQQQSTNKVDSLWGSLNSNLGSSPTSWMPSQPLPAQSSSIWGDHTPKVMKTEQEVIKEQLQHVEETKKIEKLRKQQEKEKLKKLEEEANKKATEDKKKKVEEKKKKETETKEKKKQEEDKKKKLEEETKKKEEDKKRKDEEKKKKEDDKKKKEDEKRKKEEKDKKKKQNEEDKDKKKPDDDKKKKDNESKRKDEDQKEGIKRVENDKSLSENSKSQDQKGAGPVKQPWSSQTIATPSLADIQKIEREKKIKQQMKEQQQLAEMAAARSANPEPPQTGFQLKWAETKNPPTVVKSLAEIQAEEQKQLAKQLERERAERLQQAKEVQIPASSCIWANQNLTWNTNQHNSVWGSNPPANNSSGFWDNIANNTSNSKPSTNIPAPGTGNVKAATNAVNKSQKTSSTVSSGTVVTNSNNSAVTNNKNVTNSNNSAKATKGNKQKETNMSPKATPLRPAKNDEFSQWCHKAISNIKTSVDVPTFVGFLRDIESPFEVKDYCKAYLGDSKEASEFARQFIERRSKWRAKMTNKNTPADDISAPAPALPAEFTEVKGKNKKTKKKPTKVDSRILGFVAHDRISTGDSYGAD</sequence>
<dbReference type="GO" id="GO:0005829">
    <property type="term" value="C:cytosol"/>
    <property type="evidence" value="ECO:0007669"/>
    <property type="project" value="TreeGrafter"/>
</dbReference>
<feature type="region of interest" description="Disordered" evidence="2">
    <location>
        <begin position="820"/>
        <end position="860"/>
    </location>
</feature>
<dbReference type="InterPro" id="IPR051640">
    <property type="entry name" value="GRB10-interact_GYF"/>
</dbReference>
<feature type="region of interest" description="Disordered" evidence="2">
    <location>
        <begin position="121"/>
        <end position="157"/>
    </location>
</feature>
<dbReference type="PANTHER" id="PTHR14445:SF36">
    <property type="entry name" value="FI03272P-RELATED"/>
    <property type="match status" value="1"/>
</dbReference>
<feature type="compositionally biased region" description="Basic and acidic residues" evidence="2">
    <location>
        <begin position="398"/>
        <end position="426"/>
    </location>
</feature>
<feature type="region of interest" description="Disordered" evidence="2">
    <location>
        <begin position="873"/>
        <end position="976"/>
    </location>
</feature>
<feature type="compositionally biased region" description="Polar residues" evidence="2">
    <location>
        <begin position="994"/>
        <end position="1005"/>
    </location>
</feature>
<feature type="compositionally biased region" description="Basic and acidic residues" evidence="2">
    <location>
        <begin position="183"/>
        <end position="196"/>
    </location>
</feature>
<feature type="compositionally biased region" description="Gly residues" evidence="2">
    <location>
        <begin position="198"/>
        <end position="207"/>
    </location>
</feature>
<feature type="compositionally biased region" description="Low complexity" evidence="2">
    <location>
        <begin position="947"/>
        <end position="967"/>
    </location>
</feature>
<feature type="compositionally biased region" description="Polar residues" evidence="2">
    <location>
        <begin position="1020"/>
        <end position="1036"/>
    </location>
</feature>
<feature type="compositionally biased region" description="Low complexity" evidence="2">
    <location>
        <begin position="898"/>
        <end position="912"/>
    </location>
</feature>
<feature type="compositionally biased region" description="Low complexity" evidence="2">
    <location>
        <begin position="472"/>
        <end position="513"/>
    </location>
</feature>
<evidence type="ECO:0000313" key="5">
    <source>
        <dbReference type="Proteomes" id="UP001152759"/>
    </source>
</evidence>
<dbReference type="SUPFAM" id="SSF55277">
    <property type="entry name" value="GYF domain"/>
    <property type="match status" value="1"/>
</dbReference>
<feature type="compositionally biased region" description="Polar residues" evidence="2">
    <location>
        <begin position="1362"/>
        <end position="1374"/>
    </location>
</feature>
<keyword evidence="1" id="KW-0175">Coiled coil</keyword>
<feature type="compositionally biased region" description="Basic and acidic residues" evidence="2">
    <location>
        <begin position="1238"/>
        <end position="1250"/>
    </location>
</feature>
<name>A0A9N9ZWY6_BEMTA</name>
<evidence type="ECO:0000313" key="4">
    <source>
        <dbReference type="EMBL" id="CAH0380888.1"/>
    </source>
</evidence>
<dbReference type="PANTHER" id="PTHR14445">
    <property type="entry name" value="GRB10 INTERACTING GYF PROTEIN"/>
    <property type="match status" value="1"/>
</dbReference>
<dbReference type="InterPro" id="IPR035445">
    <property type="entry name" value="GYF-like_dom_sf"/>
</dbReference>
<feature type="compositionally biased region" description="Basic and acidic residues" evidence="2">
    <location>
        <begin position="280"/>
        <end position="323"/>
    </location>
</feature>
<dbReference type="Proteomes" id="UP001152759">
    <property type="component" value="Chromosome 1"/>
</dbReference>
<feature type="compositionally biased region" description="Polar residues" evidence="2">
    <location>
        <begin position="262"/>
        <end position="279"/>
    </location>
</feature>
<feature type="region of interest" description="Disordered" evidence="2">
    <location>
        <begin position="1362"/>
        <end position="1449"/>
    </location>
</feature>
<gene>
    <name evidence="4" type="ORF">BEMITA_LOCUS598</name>
</gene>
<evidence type="ECO:0000256" key="2">
    <source>
        <dbReference type="SAM" id="MobiDB-lite"/>
    </source>
</evidence>
<feature type="compositionally biased region" description="Polar residues" evidence="2">
    <location>
        <begin position="459"/>
        <end position="471"/>
    </location>
</feature>
<feature type="compositionally biased region" description="Polar residues" evidence="2">
    <location>
        <begin position="549"/>
        <end position="573"/>
    </location>
</feature>
<evidence type="ECO:0000259" key="3">
    <source>
        <dbReference type="SMART" id="SM00444"/>
    </source>
</evidence>
<feature type="region of interest" description="Disordered" evidence="2">
    <location>
        <begin position="169"/>
        <end position="573"/>
    </location>
</feature>
<organism evidence="4 5">
    <name type="scientific">Bemisia tabaci</name>
    <name type="common">Sweetpotato whitefly</name>
    <name type="synonym">Aleurodes tabaci</name>
    <dbReference type="NCBI Taxonomy" id="7038"/>
    <lineage>
        <taxon>Eukaryota</taxon>
        <taxon>Metazoa</taxon>
        <taxon>Ecdysozoa</taxon>
        <taxon>Arthropoda</taxon>
        <taxon>Hexapoda</taxon>
        <taxon>Insecta</taxon>
        <taxon>Pterygota</taxon>
        <taxon>Neoptera</taxon>
        <taxon>Paraneoptera</taxon>
        <taxon>Hemiptera</taxon>
        <taxon>Sternorrhyncha</taxon>
        <taxon>Aleyrodoidea</taxon>
        <taxon>Aleyrodidae</taxon>
        <taxon>Aleyrodinae</taxon>
        <taxon>Bemisia</taxon>
    </lineage>
</organism>
<proteinExistence type="predicted"/>
<feature type="region of interest" description="Disordered" evidence="2">
    <location>
        <begin position="1057"/>
        <end position="1281"/>
    </location>
</feature>
<feature type="compositionally biased region" description="Basic and acidic residues" evidence="2">
    <location>
        <begin position="371"/>
        <end position="386"/>
    </location>
</feature>
<feature type="compositionally biased region" description="Low complexity" evidence="2">
    <location>
        <begin position="1389"/>
        <end position="1429"/>
    </location>
</feature>
<feature type="compositionally biased region" description="Polar residues" evidence="2">
    <location>
        <begin position="428"/>
        <end position="448"/>
    </location>
</feature>
<dbReference type="CDD" id="cd00072">
    <property type="entry name" value="GYF"/>
    <property type="match status" value="1"/>
</dbReference>
<feature type="compositionally biased region" description="Polar residues" evidence="2">
    <location>
        <begin position="913"/>
        <end position="924"/>
    </location>
</feature>
<feature type="compositionally biased region" description="Pro residues" evidence="2">
    <location>
        <begin position="832"/>
        <end position="848"/>
    </location>
</feature>
<feature type="coiled-coil region" evidence="1">
    <location>
        <begin position="1289"/>
        <end position="1316"/>
    </location>
</feature>
<dbReference type="Pfam" id="PF02213">
    <property type="entry name" value="GYF"/>
    <property type="match status" value="1"/>
</dbReference>